<name>M2Z8J4_PSEFD</name>
<protein>
    <submittedName>
        <fullName evidence="1">Uncharacterized protein</fullName>
    </submittedName>
</protein>
<sequence>MLKGQTAKDLILARLLSEAPWMPRTGSSGAAKRSQGPPNLYLQVTTVLFRFFLLPSLLIAGSGEISPSCLLARHNIGMTRLPTPEGATEFESRWTSFQHLLLGNKDILRASKLALSINHGAFLHSEPSLIVISHSLQTPSTTRGAWCLPLRWKNTYIIRSPPLLQSQPRGAAELDFAWFRAKKESLATVPVDGLRQERKKKREFLLCSSHDGDITRLVLFPGRAVDGVSLEWNFWYQAPAQRLVNAANMSIFLCVCGYHTSVSHRRPRPRPRLLLRNVSNATKGQASTEAKRSQANMLSLSYNATVLLVQRQFFCAL</sequence>
<reference evidence="1 2" key="1">
    <citation type="journal article" date="2012" name="PLoS Pathog.">
        <title>Diverse lifestyles and strategies of plant pathogenesis encoded in the genomes of eighteen Dothideomycetes fungi.</title>
        <authorList>
            <person name="Ohm R.A."/>
            <person name="Feau N."/>
            <person name="Henrissat B."/>
            <person name="Schoch C.L."/>
            <person name="Horwitz B.A."/>
            <person name="Barry K.W."/>
            <person name="Condon B.J."/>
            <person name="Copeland A.C."/>
            <person name="Dhillon B."/>
            <person name="Glaser F."/>
            <person name="Hesse C.N."/>
            <person name="Kosti I."/>
            <person name="LaButti K."/>
            <person name="Lindquist E.A."/>
            <person name="Lucas S."/>
            <person name="Salamov A.A."/>
            <person name="Bradshaw R.E."/>
            <person name="Ciuffetti L."/>
            <person name="Hamelin R.C."/>
            <person name="Kema G.H.J."/>
            <person name="Lawrence C."/>
            <person name="Scott J.A."/>
            <person name="Spatafora J.W."/>
            <person name="Turgeon B.G."/>
            <person name="de Wit P.J.G.M."/>
            <person name="Zhong S."/>
            <person name="Goodwin S.B."/>
            <person name="Grigoriev I.V."/>
        </authorList>
    </citation>
    <scope>NUCLEOTIDE SEQUENCE [LARGE SCALE GENOMIC DNA]</scope>
    <source>
        <strain evidence="1 2">CIRAD86</strain>
    </source>
</reference>
<dbReference type="AlphaFoldDB" id="M2Z8J4"/>
<dbReference type="EMBL" id="KB446556">
    <property type="protein sequence ID" value="EME86110.1"/>
    <property type="molecule type" value="Genomic_DNA"/>
</dbReference>
<proteinExistence type="predicted"/>
<dbReference type="GeneID" id="19332719"/>
<dbReference type="RefSeq" id="XP_007923503.1">
    <property type="nucleotide sequence ID" value="XM_007925312.1"/>
</dbReference>
<dbReference type="Proteomes" id="UP000016932">
    <property type="component" value="Unassembled WGS sequence"/>
</dbReference>
<organism evidence="1 2">
    <name type="scientific">Pseudocercospora fijiensis (strain CIRAD86)</name>
    <name type="common">Black leaf streak disease fungus</name>
    <name type="synonym">Mycosphaerella fijiensis</name>
    <dbReference type="NCBI Taxonomy" id="383855"/>
    <lineage>
        <taxon>Eukaryota</taxon>
        <taxon>Fungi</taxon>
        <taxon>Dikarya</taxon>
        <taxon>Ascomycota</taxon>
        <taxon>Pezizomycotina</taxon>
        <taxon>Dothideomycetes</taxon>
        <taxon>Dothideomycetidae</taxon>
        <taxon>Mycosphaerellales</taxon>
        <taxon>Mycosphaerellaceae</taxon>
        <taxon>Pseudocercospora</taxon>
    </lineage>
</organism>
<keyword evidence="2" id="KW-1185">Reference proteome</keyword>
<dbReference type="VEuPathDB" id="FungiDB:MYCFIDRAFT_171918"/>
<dbReference type="HOGENOM" id="CLU_877517_0_0_1"/>
<dbReference type="KEGG" id="pfj:MYCFIDRAFT_171918"/>
<gene>
    <name evidence="1" type="ORF">MYCFIDRAFT_171918</name>
</gene>
<evidence type="ECO:0000313" key="1">
    <source>
        <dbReference type="EMBL" id="EME86110.1"/>
    </source>
</evidence>
<accession>M2Z8J4</accession>
<evidence type="ECO:0000313" key="2">
    <source>
        <dbReference type="Proteomes" id="UP000016932"/>
    </source>
</evidence>